<dbReference type="InterPro" id="IPR001134">
    <property type="entry name" value="Netrin_domain"/>
</dbReference>
<dbReference type="FunFam" id="1.10.2000.10:FF:000001">
    <property type="entry name" value="secreted frizzled-related protein 2"/>
    <property type="match status" value="1"/>
</dbReference>
<protein>
    <submittedName>
        <fullName evidence="14">Secreted frizzled-related protein 2-like</fullName>
    </submittedName>
</protein>
<evidence type="ECO:0000256" key="9">
    <source>
        <dbReference type="PROSITE-ProRule" id="PRU00090"/>
    </source>
</evidence>
<dbReference type="OMA" id="VSKLCHR"/>
<dbReference type="GeneTree" id="ENSGT00940000156432"/>
<evidence type="ECO:0000256" key="4">
    <source>
        <dbReference type="ARBA" id="ARBA00022525"/>
    </source>
</evidence>
<evidence type="ECO:0000256" key="2">
    <source>
        <dbReference type="ARBA" id="ARBA00010054"/>
    </source>
</evidence>
<dbReference type="SUPFAM" id="SSF50242">
    <property type="entry name" value="TIMP-like"/>
    <property type="match status" value="1"/>
</dbReference>
<comment type="similarity">
    <text evidence="2">Belongs to the secreted frizzled-related protein (sFRP) family.</text>
</comment>
<dbReference type="OrthoDB" id="5985572at2759"/>
<dbReference type="InterPro" id="IPR020067">
    <property type="entry name" value="Frizzled_dom"/>
</dbReference>
<dbReference type="STRING" id="244447.ENSCSEP00000029591"/>
<evidence type="ECO:0000256" key="1">
    <source>
        <dbReference type="ARBA" id="ARBA00004613"/>
    </source>
</evidence>
<keyword evidence="3" id="KW-0217">Developmental protein</keyword>
<keyword evidence="15" id="KW-1185">Reference proteome</keyword>
<dbReference type="PANTHER" id="PTHR11309:SF149">
    <property type="entry name" value="SECRETED FRIZZLED-RELATED PROTEIN 2-LIKE"/>
    <property type="match status" value="1"/>
</dbReference>
<evidence type="ECO:0000256" key="11">
    <source>
        <dbReference type="SAM" id="SignalP"/>
    </source>
</evidence>
<feature type="signal peptide" evidence="11">
    <location>
        <begin position="1"/>
        <end position="21"/>
    </location>
</feature>
<reference evidence="14 15" key="1">
    <citation type="journal article" date="2014" name="Nat. Genet.">
        <title>Whole-genome sequence of a flatfish provides insights into ZW sex chromosome evolution and adaptation to a benthic lifestyle.</title>
        <authorList>
            <person name="Chen S."/>
            <person name="Zhang G."/>
            <person name="Shao C."/>
            <person name="Huang Q."/>
            <person name="Liu G."/>
            <person name="Zhang P."/>
            <person name="Song W."/>
            <person name="An N."/>
            <person name="Chalopin D."/>
            <person name="Volff J.N."/>
            <person name="Hong Y."/>
            <person name="Li Q."/>
            <person name="Sha Z."/>
            <person name="Zhou H."/>
            <person name="Xie M."/>
            <person name="Yu Q."/>
            <person name="Liu Y."/>
            <person name="Xiang H."/>
            <person name="Wang N."/>
            <person name="Wu K."/>
            <person name="Yang C."/>
            <person name="Zhou Q."/>
            <person name="Liao X."/>
            <person name="Yang L."/>
            <person name="Hu Q."/>
            <person name="Zhang J."/>
            <person name="Meng L."/>
            <person name="Jin L."/>
            <person name="Tian Y."/>
            <person name="Lian J."/>
            <person name="Yang J."/>
            <person name="Miao G."/>
            <person name="Liu S."/>
            <person name="Liang Z."/>
            <person name="Yan F."/>
            <person name="Li Y."/>
            <person name="Sun B."/>
            <person name="Zhang H."/>
            <person name="Zhang J."/>
            <person name="Zhu Y."/>
            <person name="Du M."/>
            <person name="Zhao Y."/>
            <person name="Schartl M."/>
            <person name="Tang Q."/>
            <person name="Wang J."/>
        </authorList>
    </citation>
    <scope>NUCLEOTIDE SEQUENCE</scope>
</reference>
<proteinExistence type="inferred from homology"/>
<dbReference type="SMART" id="SM00063">
    <property type="entry name" value="FRI"/>
    <property type="match status" value="1"/>
</dbReference>
<dbReference type="RefSeq" id="XP_008308034.1">
    <property type="nucleotide sequence ID" value="XM_008309812.3"/>
</dbReference>
<dbReference type="GO" id="GO:0035567">
    <property type="term" value="P:non-canonical Wnt signaling pathway"/>
    <property type="evidence" value="ECO:0007669"/>
    <property type="project" value="TreeGrafter"/>
</dbReference>
<evidence type="ECO:0000259" key="12">
    <source>
        <dbReference type="PROSITE" id="PS50038"/>
    </source>
</evidence>
<accession>A0A3P8WW27</accession>
<evidence type="ECO:0000256" key="8">
    <source>
        <dbReference type="ARBA" id="ARBA00023157"/>
    </source>
</evidence>
<evidence type="ECO:0000256" key="7">
    <source>
        <dbReference type="ARBA" id="ARBA00022782"/>
    </source>
</evidence>
<dbReference type="KEGG" id="csem:103378548"/>
<evidence type="ECO:0000259" key="13">
    <source>
        <dbReference type="PROSITE" id="PS50189"/>
    </source>
</evidence>
<feature type="disulfide bond" evidence="9">
    <location>
        <begin position="91"/>
        <end position="129"/>
    </location>
</feature>
<dbReference type="InterPro" id="IPR008993">
    <property type="entry name" value="TIMP-like_OB-fold"/>
</dbReference>
<comment type="subcellular location">
    <subcellularLocation>
        <location evidence="1">Secreted</location>
    </subcellularLocation>
</comment>
<evidence type="ECO:0000256" key="10">
    <source>
        <dbReference type="SAM" id="MobiDB-lite"/>
    </source>
</evidence>
<sequence length="343" mass="37098">MSVLFVVVHLLLLLLGDPCTSDPVVPDQLGPPSLGFSSSVRSVCKPIPSTLSLCHGIGYRNMRIPNLLGHDTLREAQQQSAAWLPLISKLCHRDTKKFLCSLFAPVCLPELNGPLSPCKSLCEAVRDGCGPVMSAFGFPWPEMFNCSRFPGGTELCIPGIGEQDGWTAEDIRQEEALKGSVICDACSLAAEGEADIQENFCRSSYAFKMRLGSVSTVGGDRQLVPMARSRILRWAGGGAERAEGIGGAMAHNALWLQEGGLCTCPGLDSTDSNKNGDPEEKQTDEETAKGGKDGDGVYSGWYLALAQAEEGRLVVTRLVRWTREDKELKKFIRALLKKPCPVV</sequence>
<feature type="disulfide bond" evidence="9">
    <location>
        <begin position="54"/>
        <end position="100"/>
    </location>
</feature>
<feature type="disulfide bond" evidence="9">
    <location>
        <begin position="122"/>
        <end position="146"/>
    </location>
</feature>
<dbReference type="Gene3D" id="1.10.2000.10">
    <property type="entry name" value="Frizzled cysteine-rich domain"/>
    <property type="match status" value="1"/>
</dbReference>
<dbReference type="InterPro" id="IPR036790">
    <property type="entry name" value="Frizzled_dom_sf"/>
</dbReference>
<dbReference type="GO" id="GO:0017147">
    <property type="term" value="F:Wnt-protein binding"/>
    <property type="evidence" value="ECO:0007669"/>
    <property type="project" value="TreeGrafter"/>
</dbReference>
<dbReference type="InterPro" id="IPR015526">
    <property type="entry name" value="Frizzled/SFRP"/>
</dbReference>
<dbReference type="GO" id="GO:0030154">
    <property type="term" value="P:cell differentiation"/>
    <property type="evidence" value="ECO:0007669"/>
    <property type="project" value="UniProtKB-KW"/>
</dbReference>
<reference evidence="14" key="2">
    <citation type="submission" date="2025-08" db="UniProtKB">
        <authorList>
            <consortium name="Ensembl"/>
        </authorList>
    </citation>
    <scope>IDENTIFICATION</scope>
</reference>
<dbReference type="Proteomes" id="UP000265120">
    <property type="component" value="Chromosome 4"/>
</dbReference>
<reference evidence="14" key="3">
    <citation type="submission" date="2025-09" db="UniProtKB">
        <authorList>
            <consortium name="Ensembl"/>
        </authorList>
    </citation>
    <scope>IDENTIFICATION</scope>
</reference>
<feature type="domain" description="NTR" evidence="13">
    <location>
        <begin position="183"/>
        <end position="340"/>
    </location>
</feature>
<dbReference type="GO" id="GO:0005615">
    <property type="term" value="C:extracellular space"/>
    <property type="evidence" value="ECO:0007669"/>
    <property type="project" value="TreeGrafter"/>
</dbReference>
<keyword evidence="4" id="KW-0964">Secreted</keyword>
<comment type="caution">
    <text evidence="9">Lacks conserved residue(s) required for the propagation of feature annotation.</text>
</comment>
<dbReference type="PROSITE" id="PS50189">
    <property type="entry name" value="NTR"/>
    <property type="match status" value="1"/>
</dbReference>
<keyword evidence="5" id="KW-0879">Wnt signaling pathway</keyword>
<evidence type="ECO:0000313" key="15">
    <source>
        <dbReference type="Proteomes" id="UP000265120"/>
    </source>
</evidence>
<evidence type="ECO:0000256" key="6">
    <source>
        <dbReference type="ARBA" id="ARBA00022729"/>
    </source>
</evidence>
<keyword evidence="6 11" id="KW-0732">Signal</keyword>
<dbReference type="PANTHER" id="PTHR11309">
    <property type="entry name" value="FRIZZLED"/>
    <property type="match status" value="1"/>
</dbReference>
<dbReference type="PROSITE" id="PS50038">
    <property type="entry name" value="FZ"/>
    <property type="match status" value="1"/>
</dbReference>
<dbReference type="Ensembl" id="ENSCSET00000029992.1">
    <property type="protein sequence ID" value="ENSCSEP00000029591.1"/>
    <property type="gene ID" value="ENSCSEG00000018967.1"/>
</dbReference>
<organism evidence="14 15">
    <name type="scientific">Cynoglossus semilaevis</name>
    <name type="common">Tongue sole</name>
    <dbReference type="NCBI Taxonomy" id="244447"/>
    <lineage>
        <taxon>Eukaryota</taxon>
        <taxon>Metazoa</taxon>
        <taxon>Chordata</taxon>
        <taxon>Craniata</taxon>
        <taxon>Vertebrata</taxon>
        <taxon>Euteleostomi</taxon>
        <taxon>Actinopterygii</taxon>
        <taxon>Neopterygii</taxon>
        <taxon>Teleostei</taxon>
        <taxon>Neoteleostei</taxon>
        <taxon>Acanthomorphata</taxon>
        <taxon>Carangaria</taxon>
        <taxon>Pleuronectiformes</taxon>
        <taxon>Pleuronectoidei</taxon>
        <taxon>Cynoglossidae</taxon>
        <taxon>Cynoglossinae</taxon>
        <taxon>Cynoglossus</taxon>
    </lineage>
</organism>
<keyword evidence="7" id="KW-0221">Differentiation</keyword>
<dbReference type="CTD" id="100538205"/>
<dbReference type="Pfam" id="PF01392">
    <property type="entry name" value="Fz"/>
    <property type="match status" value="1"/>
</dbReference>
<dbReference type="SUPFAM" id="SSF63501">
    <property type="entry name" value="Frizzled cysteine-rich domain"/>
    <property type="match status" value="1"/>
</dbReference>
<evidence type="ECO:0000256" key="3">
    <source>
        <dbReference type="ARBA" id="ARBA00022473"/>
    </source>
</evidence>
<evidence type="ECO:0000256" key="5">
    <source>
        <dbReference type="ARBA" id="ARBA00022687"/>
    </source>
</evidence>
<keyword evidence="8 9" id="KW-1015">Disulfide bond</keyword>
<dbReference type="AlphaFoldDB" id="A0A3P8WW27"/>
<dbReference type="InParanoid" id="A0A3P8WW27"/>
<feature type="chain" id="PRO_5018026235" evidence="11">
    <location>
        <begin position="22"/>
        <end position="343"/>
    </location>
</feature>
<dbReference type="GO" id="GO:0060070">
    <property type="term" value="P:canonical Wnt signaling pathway"/>
    <property type="evidence" value="ECO:0007669"/>
    <property type="project" value="TreeGrafter"/>
</dbReference>
<feature type="domain" description="FZ" evidence="12">
    <location>
        <begin position="39"/>
        <end position="159"/>
    </location>
</feature>
<evidence type="ECO:0000313" key="14">
    <source>
        <dbReference type="Ensembl" id="ENSCSEP00000029591.1"/>
    </source>
</evidence>
<dbReference type="GeneID" id="103378548"/>
<name>A0A3P8WW27_CYNSE</name>
<feature type="compositionally biased region" description="Basic and acidic residues" evidence="10">
    <location>
        <begin position="274"/>
        <end position="292"/>
    </location>
</feature>
<feature type="region of interest" description="Disordered" evidence="10">
    <location>
        <begin position="267"/>
        <end position="292"/>
    </location>
</feature>